<comment type="subunit">
    <text evidence="13">Non-covalent dimer of an alpha and a beta subunit. IL2R exists in 3 different forms: a high affinity dimer, an intermediate affinity monomer (beta subunit), and a low affinity monomer (alpha subunit). The high and intermediate affinity forms also associate with a gamma subunit.</text>
</comment>
<dbReference type="GO" id="GO:0004911">
    <property type="term" value="F:interleukin-2 receptor activity"/>
    <property type="evidence" value="ECO:0007669"/>
    <property type="project" value="InterPro"/>
</dbReference>
<feature type="domain" description="Sushi" evidence="16">
    <location>
        <begin position="6"/>
        <end position="68"/>
    </location>
</feature>
<evidence type="ECO:0000256" key="1">
    <source>
        <dbReference type="ARBA" id="ARBA00002381"/>
    </source>
</evidence>
<dbReference type="InterPro" id="IPR000436">
    <property type="entry name" value="Sushi_SCR_CCP_dom"/>
</dbReference>
<keyword evidence="7" id="KW-0391">Immunity</keyword>
<evidence type="ECO:0000256" key="14">
    <source>
        <dbReference type="PROSITE-ProRule" id="PRU00302"/>
    </source>
</evidence>
<evidence type="ECO:0000256" key="13">
    <source>
        <dbReference type="ARBA" id="ARBA00025938"/>
    </source>
</evidence>
<feature type="domain" description="Sushi" evidence="16">
    <location>
        <begin position="109"/>
        <end position="172"/>
    </location>
</feature>
<evidence type="ECO:0000259" key="16">
    <source>
        <dbReference type="PROSITE" id="PS50923"/>
    </source>
</evidence>
<evidence type="ECO:0000256" key="12">
    <source>
        <dbReference type="ARBA" id="ARBA00023180"/>
    </source>
</evidence>
<evidence type="ECO:0000313" key="17">
    <source>
        <dbReference type="EMBL" id="NWR86550.1"/>
    </source>
</evidence>
<protein>
    <recommendedName>
        <fullName evidence="3">Interleukin-2 receptor subunit alpha</fullName>
    </recommendedName>
</protein>
<feature type="disulfide bond" evidence="14">
    <location>
        <begin position="111"/>
        <end position="154"/>
    </location>
</feature>
<evidence type="ECO:0000256" key="10">
    <source>
        <dbReference type="ARBA" id="ARBA00023157"/>
    </source>
</evidence>
<comment type="subcellular location">
    <subcellularLocation>
        <location evidence="2">Membrane</location>
        <topology evidence="2">Single-pass type I membrane protein</topology>
    </subcellularLocation>
</comment>
<name>A0A7K5AST8_9FURN</name>
<dbReference type="GO" id="GO:0002376">
    <property type="term" value="P:immune system process"/>
    <property type="evidence" value="ECO:0007669"/>
    <property type="project" value="UniProtKB-KW"/>
</dbReference>
<dbReference type="GO" id="GO:0006954">
    <property type="term" value="P:inflammatory response"/>
    <property type="evidence" value="ECO:0007669"/>
    <property type="project" value="TreeGrafter"/>
</dbReference>
<accession>A0A7K5AST8</accession>
<dbReference type="InterPro" id="IPR015486">
    <property type="entry name" value="IL-2_rcpt_alpha"/>
</dbReference>
<feature type="non-terminal residue" evidence="17">
    <location>
        <position position="1"/>
    </location>
</feature>
<evidence type="ECO:0000256" key="3">
    <source>
        <dbReference type="ARBA" id="ARBA00013445"/>
    </source>
</evidence>
<dbReference type="CDD" id="cd00033">
    <property type="entry name" value="CCP"/>
    <property type="match status" value="2"/>
</dbReference>
<gene>
    <name evidence="17" type="primary">Il2ra</name>
    <name evidence="17" type="ORF">FURFIG_R02593</name>
</gene>
<keyword evidence="5" id="KW-0732">Signal</keyword>
<comment type="function">
    <text evidence="1">Receptor for interleukin-2. The receptor is involved in the regulation of immune tolerance by controlling regulatory T cells (TREGs) activity. TREGs suppress the activation and expansion of autoreactive T-cells.</text>
</comment>
<evidence type="ECO:0000256" key="9">
    <source>
        <dbReference type="ARBA" id="ARBA00023136"/>
    </source>
</evidence>
<feature type="region of interest" description="Disordered" evidence="15">
    <location>
        <begin position="78"/>
        <end position="110"/>
    </location>
</feature>
<keyword evidence="11" id="KW-0675">Receptor</keyword>
<evidence type="ECO:0000256" key="2">
    <source>
        <dbReference type="ARBA" id="ARBA00004479"/>
    </source>
</evidence>
<evidence type="ECO:0000256" key="7">
    <source>
        <dbReference type="ARBA" id="ARBA00022859"/>
    </source>
</evidence>
<evidence type="ECO:0000256" key="8">
    <source>
        <dbReference type="ARBA" id="ARBA00022989"/>
    </source>
</evidence>
<keyword evidence="6" id="KW-0677">Repeat</keyword>
<keyword evidence="10 14" id="KW-1015">Disulfide bond</keyword>
<keyword evidence="8" id="KW-1133">Transmembrane helix</keyword>
<keyword evidence="4" id="KW-0812">Transmembrane</keyword>
<evidence type="ECO:0000256" key="11">
    <source>
        <dbReference type="ARBA" id="ARBA00023170"/>
    </source>
</evidence>
<sequence>GFLFAEKCPAPPRTEFADVTAKAYAPGTKLYYECDSGYDRKSGDHPGIKCTREEQGASWAYSGFKCIGGTLLLSTDPPVELEFTQKPETKTRSPAPRKQGDLSESAPKDFCGPPKAIPHASLRLKKHYYVGQELHFKCQSGYDKRSPTSGTSTCKKVNGSIIWTRLDMRCTNDS</sequence>
<dbReference type="InterPro" id="IPR035976">
    <property type="entry name" value="Sushi/SCR/CCP_sf"/>
</dbReference>
<dbReference type="PANTHER" id="PTHR10573">
    <property type="entry name" value="INTERLEUKIN-2 RECEPTOR ALPHA CHAIN"/>
    <property type="match status" value="1"/>
</dbReference>
<feature type="non-terminal residue" evidence="17">
    <location>
        <position position="174"/>
    </location>
</feature>
<dbReference type="AlphaFoldDB" id="A0A7K5AST8"/>
<keyword evidence="18" id="KW-1185">Reference proteome</keyword>
<dbReference type="GO" id="GO:0019976">
    <property type="term" value="F:interleukin-2 binding"/>
    <property type="evidence" value="ECO:0007669"/>
    <property type="project" value="InterPro"/>
</dbReference>
<dbReference type="Proteomes" id="UP000529852">
    <property type="component" value="Unassembled WGS sequence"/>
</dbReference>
<dbReference type="EMBL" id="VYZD01000130">
    <property type="protein sequence ID" value="NWR86550.1"/>
    <property type="molecule type" value="Genomic_DNA"/>
</dbReference>
<dbReference type="Gene3D" id="2.10.70.10">
    <property type="entry name" value="Complement Module, domain 1"/>
    <property type="match status" value="2"/>
</dbReference>
<dbReference type="GO" id="GO:0016020">
    <property type="term" value="C:membrane"/>
    <property type="evidence" value="ECO:0007669"/>
    <property type="project" value="UniProtKB-SubCell"/>
</dbReference>
<dbReference type="PROSITE" id="PS50923">
    <property type="entry name" value="SUSHI"/>
    <property type="match status" value="2"/>
</dbReference>
<dbReference type="SMART" id="SM00032">
    <property type="entry name" value="CCP"/>
    <property type="match status" value="2"/>
</dbReference>
<evidence type="ECO:0000313" key="18">
    <source>
        <dbReference type="Proteomes" id="UP000529852"/>
    </source>
</evidence>
<keyword evidence="9" id="KW-0472">Membrane</keyword>
<keyword evidence="12" id="KW-0325">Glycoprotein</keyword>
<organism evidence="17 18">
    <name type="scientific">Furnarius figulus</name>
    <dbReference type="NCBI Taxonomy" id="463165"/>
    <lineage>
        <taxon>Eukaryota</taxon>
        <taxon>Metazoa</taxon>
        <taxon>Chordata</taxon>
        <taxon>Craniata</taxon>
        <taxon>Vertebrata</taxon>
        <taxon>Euteleostomi</taxon>
        <taxon>Archelosauria</taxon>
        <taxon>Archosauria</taxon>
        <taxon>Dinosauria</taxon>
        <taxon>Saurischia</taxon>
        <taxon>Theropoda</taxon>
        <taxon>Coelurosauria</taxon>
        <taxon>Aves</taxon>
        <taxon>Neognathae</taxon>
        <taxon>Neoaves</taxon>
        <taxon>Telluraves</taxon>
        <taxon>Australaves</taxon>
        <taxon>Passeriformes</taxon>
        <taxon>Furnariidae</taxon>
        <taxon>Furnarius</taxon>
    </lineage>
</organism>
<keyword evidence="14" id="KW-0768">Sushi</keyword>
<dbReference type="Pfam" id="PF00084">
    <property type="entry name" value="Sushi"/>
    <property type="match status" value="2"/>
</dbReference>
<dbReference type="PANTHER" id="PTHR10573:SF0">
    <property type="entry name" value="INTERLEUKIN-2 RECEPTOR SUBUNIT ALPHA"/>
    <property type="match status" value="1"/>
</dbReference>
<evidence type="ECO:0000256" key="5">
    <source>
        <dbReference type="ARBA" id="ARBA00022729"/>
    </source>
</evidence>
<evidence type="ECO:0000256" key="4">
    <source>
        <dbReference type="ARBA" id="ARBA00022692"/>
    </source>
</evidence>
<comment type="caution">
    <text evidence="17">The sequence shown here is derived from an EMBL/GenBank/DDBJ whole genome shotgun (WGS) entry which is preliminary data.</text>
</comment>
<evidence type="ECO:0000256" key="6">
    <source>
        <dbReference type="ARBA" id="ARBA00022737"/>
    </source>
</evidence>
<evidence type="ECO:0000256" key="15">
    <source>
        <dbReference type="SAM" id="MobiDB-lite"/>
    </source>
</evidence>
<proteinExistence type="predicted"/>
<reference evidence="17 18" key="1">
    <citation type="submission" date="2019-09" db="EMBL/GenBank/DDBJ databases">
        <title>Bird 10,000 Genomes (B10K) Project - Family phase.</title>
        <authorList>
            <person name="Zhang G."/>
        </authorList>
    </citation>
    <scope>NUCLEOTIDE SEQUENCE [LARGE SCALE GENOMIC DNA]</scope>
    <source>
        <strain evidence="17">B10K-DU-003-06</strain>
    </source>
</reference>
<comment type="caution">
    <text evidence="14">Lacks conserved residue(s) required for the propagation of feature annotation.</text>
</comment>
<dbReference type="SUPFAM" id="SSF57535">
    <property type="entry name" value="Complement control module/SCR domain"/>
    <property type="match status" value="2"/>
</dbReference>